<dbReference type="InterPro" id="IPR036778">
    <property type="entry name" value="OHCU_decarboxylase_sf"/>
</dbReference>
<evidence type="ECO:0000259" key="9">
    <source>
        <dbReference type="Pfam" id="PF09349"/>
    </source>
</evidence>
<organism evidence="10 11">
    <name type="scientific">Rhizocola hellebori</name>
    <dbReference type="NCBI Taxonomy" id="1392758"/>
    <lineage>
        <taxon>Bacteria</taxon>
        <taxon>Bacillati</taxon>
        <taxon>Actinomycetota</taxon>
        <taxon>Actinomycetes</taxon>
        <taxon>Micromonosporales</taxon>
        <taxon>Micromonosporaceae</taxon>
        <taxon>Rhizocola</taxon>
    </lineage>
</organism>
<evidence type="ECO:0000256" key="8">
    <source>
        <dbReference type="SAM" id="MobiDB-lite"/>
    </source>
</evidence>
<evidence type="ECO:0000313" key="11">
    <source>
        <dbReference type="Proteomes" id="UP000612899"/>
    </source>
</evidence>
<dbReference type="SUPFAM" id="SSF158694">
    <property type="entry name" value="UraD-Like"/>
    <property type="match status" value="1"/>
</dbReference>
<evidence type="ECO:0000256" key="1">
    <source>
        <dbReference type="ARBA" id="ARBA00001163"/>
    </source>
</evidence>
<dbReference type="GO" id="GO:0006144">
    <property type="term" value="P:purine nucleobase metabolic process"/>
    <property type="evidence" value="ECO:0007669"/>
    <property type="project" value="UniProtKB-KW"/>
</dbReference>
<keyword evidence="6" id="KW-0456">Lyase</keyword>
<evidence type="ECO:0000256" key="7">
    <source>
        <dbReference type="SAM" id="Coils"/>
    </source>
</evidence>
<accession>A0A8J3Q7C1</accession>
<dbReference type="EMBL" id="BONY01000019">
    <property type="protein sequence ID" value="GIH05433.1"/>
    <property type="molecule type" value="Genomic_DNA"/>
</dbReference>
<feature type="domain" description="Oxo-4-hydroxy-4-carboxy-5-ureidoimidazoline decarboxylase" evidence="9">
    <location>
        <begin position="6"/>
        <end position="177"/>
    </location>
</feature>
<keyword evidence="4" id="KW-0659">Purine metabolism</keyword>
<dbReference type="PANTHER" id="PTHR43466:SF1">
    <property type="entry name" value="2-OXO-4-HYDROXY-4-CARBOXY-5-UREIDOIMIDAZOLINE DECARBOXYLASE-RELATED"/>
    <property type="match status" value="1"/>
</dbReference>
<reference evidence="10" key="1">
    <citation type="submission" date="2021-01" db="EMBL/GenBank/DDBJ databases">
        <title>Whole genome shotgun sequence of Rhizocola hellebori NBRC 109834.</title>
        <authorList>
            <person name="Komaki H."/>
            <person name="Tamura T."/>
        </authorList>
    </citation>
    <scope>NUCLEOTIDE SEQUENCE</scope>
    <source>
        <strain evidence="10">NBRC 109834</strain>
    </source>
</reference>
<dbReference type="InterPro" id="IPR017595">
    <property type="entry name" value="OHCU_decarboxylase-2"/>
</dbReference>
<comment type="pathway">
    <text evidence="2">Purine metabolism; urate degradation; (S)-allantoin from urate: step 3/3.</text>
</comment>
<dbReference type="Pfam" id="PF09349">
    <property type="entry name" value="OHCU_decarbox"/>
    <property type="match status" value="1"/>
</dbReference>
<evidence type="ECO:0000256" key="4">
    <source>
        <dbReference type="ARBA" id="ARBA00022631"/>
    </source>
</evidence>
<dbReference type="NCBIfam" id="NF010372">
    <property type="entry name" value="PRK13798.1"/>
    <property type="match status" value="1"/>
</dbReference>
<protein>
    <recommendedName>
        <fullName evidence="3">2-oxo-4-hydroxy-4-carboxy-5-ureidoimidazoline decarboxylase</fullName>
        <ecNumber evidence="3">4.1.1.97</ecNumber>
    </recommendedName>
</protein>
<keyword evidence="5" id="KW-0210">Decarboxylase</keyword>
<dbReference type="InterPro" id="IPR018020">
    <property type="entry name" value="OHCU_decarboxylase"/>
</dbReference>
<comment type="caution">
    <text evidence="10">The sequence shown here is derived from an EMBL/GenBank/DDBJ whole genome shotgun (WGS) entry which is preliminary data.</text>
</comment>
<proteinExistence type="predicted"/>
<dbReference type="GO" id="GO:0019628">
    <property type="term" value="P:urate catabolic process"/>
    <property type="evidence" value="ECO:0007669"/>
    <property type="project" value="TreeGrafter"/>
</dbReference>
<dbReference type="Proteomes" id="UP000612899">
    <property type="component" value="Unassembled WGS sequence"/>
</dbReference>
<name>A0A8J3Q7C1_9ACTN</name>
<sequence length="182" mass="19887">MERFHSLSHEEAVAELMTCCAVRSWAVQMSGLRPFPDETAFAATGRKLAEQLSWPEVLQALSAHPRIGQRVAAPDAANAPDTAPAPEAAHASETARAKEAQWSRQEQAGVSDSSQEALVAGNIAYERRFGHIYLICATGLSGEQMLAELTRRLENDAAQEQAEVRRELAKIVELRLRKLVAA</sequence>
<evidence type="ECO:0000313" key="10">
    <source>
        <dbReference type="EMBL" id="GIH05433.1"/>
    </source>
</evidence>
<dbReference type="GO" id="GO:0051997">
    <property type="term" value="F:2-oxo-4-hydroxy-4-carboxy-5-ureidoimidazoline decarboxylase activity"/>
    <property type="evidence" value="ECO:0007669"/>
    <property type="project" value="UniProtKB-EC"/>
</dbReference>
<feature type="region of interest" description="Disordered" evidence="8">
    <location>
        <begin position="72"/>
        <end position="113"/>
    </location>
</feature>
<evidence type="ECO:0000256" key="2">
    <source>
        <dbReference type="ARBA" id="ARBA00004754"/>
    </source>
</evidence>
<dbReference type="EC" id="4.1.1.97" evidence="3"/>
<evidence type="ECO:0000256" key="5">
    <source>
        <dbReference type="ARBA" id="ARBA00022793"/>
    </source>
</evidence>
<keyword evidence="11" id="KW-1185">Reference proteome</keyword>
<gene>
    <name evidence="10" type="ORF">Rhe02_35000</name>
</gene>
<feature type="compositionally biased region" description="Low complexity" evidence="8">
    <location>
        <begin position="72"/>
        <end position="92"/>
    </location>
</feature>
<comment type="catalytic activity">
    <reaction evidence="1">
        <text>5-hydroxy-2-oxo-4-ureido-2,5-dihydro-1H-imidazole-5-carboxylate + H(+) = (S)-allantoin + CO2</text>
        <dbReference type="Rhea" id="RHEA:26301"/>
        <dbReference type="ChEBI" id="CHEBI:15378"/>
        <dbReference type="ChEBI" id="CHEBI:15678"/>
        <dbReference type="ChEBI" id="CHEBI:16526"/>
        <dbReference type="ChEBI" id="CHEBI:58639"/>
        <dbReference type="EC" id="4.1.1.97"/>
    </reaction>
</comment>
<dbReference type="PANTHER" id="PTHR43466">
    <property type="entry name" value="2-OXO-4-HYDROXY-4-CARBOXY-5-UREIDOIMIDAZOLINE DECARBOXYLASE-RELATED"/>
    <property type="match status" value="1"/>
</dbReference>
<feature type="compositionally biased region" description="Polar residues" evidence="8">
    <location>
        <begin position="102"/>
        <end position="113"/>
    </location>
</feature>
<evidence type="ECO:0000256" key="3">
    <source>
        <dbReference type="ARBA" id="ARBA00012257"/>
    </source>
</evidence>
<feature type="coiled-coil region" evidence="7">
    <location>
        <begin position="150"/>
        <end position="177"/>
    </location>
</feature>
<dbReference type="Gene3D" id="1.10.3330.10">
    <property type="entry name" value="Oxo-4-hydroxy-4-carboxy-5-ureidoimidazoline decarboxylase"/>
    <property type="match status" value="1"/>
</dbReference>
<evidence type="ECO:0000256" key="6">
    <source>
        <dbReference type="ARBA" id="ARBA00023239"/>
    </source>
</evidence>
<keyword evidence="7" id="KW-0175">Coiled coil</keyword>
<dbReference type="AlphaFoldDB" id="A0A8J3Q7C1"/>
<dbReference type="NCBIfam" id="TIGR03180">
    <property type="entry name" value="UraD_2"/>
    <property type="match status" value="1"/>
</dbReference>